<dbReference type="Proteomes" id="UP000022910">
    <property type="component" value="Unassembled WGS sequence"/>
</dbReference>
<evidence type="ECO:0000313" key="2">
    <source>
        <dbReference type="EMBL" id="EXX67860.1"/>
    </source>
</evidence>
<dbReference type="HOGENOM" id="CLU_000288_7_34_1"/>
<organism evidence="2 3">
    <name type="scientific">Rhizophagus irregularis (strain DAOM 197198w)</name>
    <name type="common">Glomus intraradices</name>
    <dbReference type="NCBI Taxonomy" id="1432141"/>
    <lineage>
        <taxon>Eukaryota</taxon>
        <taxon>Fungi</taxon>
        <taxon>Fungi incertae sedis</taxon>
        <taxon>Mucoromycota</taxon>
        <taxon>Glomeromycotina</taxon>
        <taxon>Glomeromycetes</taxon>
        <taxon>Glomerales</taxon>
        <taxon>Glomeraceae</taxon>
        <taxon>Rhizophagus</taxon>
    </lineage>
</organism>
<evidence type="ECO:0000259" key="1">
    <source>
        <dbReference type="PROSITE" id="PS50011"/>
    </source>
</evidence>
<comment type="caution">
    <text evidence="2">The sequence shown here is derived from an EMBL/GenBank/DDBJ whole genome shotgun (WGS) entry which is preliminary data.</text>
</comment>
<dbReference type="InterPro" id="IPR000719">
    <property type="entry name" value="Prot_kinase_dom"/>
</dbReference>
<dbReference type="EMBL" id="JEMT01017513">
    <property type="protein sequence ID" value="EXX67860.1"/>
    <property type="molecule type" value="Genomic_DNA"/>
</dbReference>
<dbReference type="InterPro" id="IPR050167">
    <property type="entry name" value="Ser_Thr_protein_kinase"/>
</dbReference>
<dbReference type="GO" id="GO:0005524">
    <property type="term" value="F:ATP binding"/>
    <property type="evidence" value="ECO:0007669"/>
    <property type="project" value="InterPro"/>
</dbReference>
<sequence length="424" mass="49050">MDEIKLSDDIFEQIKDFDYEYLTEEQESLIDKLITDEELNERYRENAQLKAEWDNQIIEWIEYDKFEDVEYLAKGGFGTTFKAVWKDGPWKNHQDELERKGEAKVALKCLHNSQDITADFLKEYNYIVRCFGITKDPKINNFIMVMELKNGSLRQHLNNNFISLDWNRKLRSLFCIAVGLEDIHNKGLIHQDFHCGNILSNFNKEAFITDLGLCQPANVKSSQNNNKKIYGVLPYVAPEVLRGKEYTQKSDIYGFGIIAYEICTGFPPYYDIAHDEFLAIKICNGLRPKSNYKIPQLIFDIINQCWDADPLNRPNAEELRKLFDDLWKNCNKNNCIINKQINEADEVNKKSSSSFSTAQSPLSSTSTLPYMTHPQAVYTSRILDFKNLPEPKNADSNDGLIGIEYSESIKVDFTKLNINSENCI</sequence>
<protein>
    <submittedName>
        <fullName evidence="2">Cdc15p</fullName>
    </submittedName>
</protein>
<dbReference type="PANTHER" id="PTHR23257">
    <property type="entry name" value="SERINE-THREONINE PROTEIN KINASE"/>
    <property type="match status" value="1"/>
</dbReference>
<reference evidence="2 3" key="1">
    <citation type="submission" date="2014-02" db="EMBL/GenBank/DDBJ databases">
        <title>Single nucleus genome sequencing reveals high similarity among nuclei of an endomycorrhizal fungus.</title>
        <authorList>
            <person name="Lin K."/>
            <person name="Geurts R."/>
            <person name="Zhang Z."/>
            <person name="Limpens E."/>
            <person name="Saunders D.G."/>
            <person name="Mu D."/>
            <person name="Pang E."/>
            <person name="Cao H."/>
            <person name="Cha H."/>
            <person name="Lin T."/>
            <person name="Zhou Q."/>
            <person name="Shang Y."/>
            <person name="Li Y."/>
            <person name="Ivanov S."/>
            <person name="Sharma T."/>
            <person name="Velzen R.V."/>
            <person name="Ruijter N.D."/>
            <person name="Aanen D.K."/>
            <person name="Win J."/>
            <person name="Kamoun S."/>
            <person name="Bisseling T."/>
            <person name="Huang S."/>
        </authorList>
    </citation>
    <scope>NUCLEOTIDE SEQUENCE [LARGE SCALE GENOMIC DNA]</scope>
    <source>
        <strain evidence="3">DAOM197198w</strain>
    </source>
</reference>
<dbReference type="SUPFAM" id="SSF56112">
    <property type="entry name" value="Protein kinase-like (PK-like)"/>
    <property type="match status" value="1"/>
</dbReference>
<proteinExistence type="predicted"/>
<dbReference type="PROSITE" id="PS50011">
    <property type="entry name" value="PROTEIN_KINASE_DOM"/>
    <property type="match status" value="1"/>
</dbReference>
<gene>
    <name evidence="2" type="ORF">RirG_110520</name>
</gene>
<keyword evidence="3" id="KW-1185">Reference proteome</keyword>
<accession>A0A015JKX8</accession>
<dbReference type="AlphaFoldDB" id="A0A015JKX8"/>
<dbReference type="Pfam" id="PF07714">
    <property type="entry name" value="PK_Tyr_Ser-Thr"/>
    <property type="match status" value="1"/>
</dbReference>
<dbReference type="InterPro" id="IPR001245">
    <property type="entry name" value="Ser-Thr/Tyr_kinase_cat_dom"/>
</dbReference>
<name>A0A015JKX8_RHIIW</name>
<evidence type="ECO:0000313" key="3">
    <source>
        <dbReference type="Proteomes" id="UP000022910"/>
    </source>
</evidence>
<dbReference type="InterPro" id="IPR011009">
    <property type="entry name" value="Kinase-like_dom_sf"/>
</dbReference>
<feature type="domain" description="Protein kinase" evidence="1">
    <location>
        <begin position="66"/>
        <end position="328"/>
    </location>
</feature>
<dbReference type="GO" id="GO:0005737">
    <property type="term" value="C:cytoplasm"/>
    <property type="evidence" value="ECO:0007669"/>
    <property type="project" value="TreeGrafter"/>
</dbReference>
<dbReference type="Gene3D" id="1.10.510.10">
    <property type="entry name" value="Transferase(Phosphotransferase) domain 1"/>
    <property type="match status" value="1"/>
</dbReference>
<dbReference type="GO" id="GO:0007165">
    <property type="term" value="P:signal transduction"/>
    <property type="evidence" value="ECO:0007669"/>
    <property type="project" value="TreeGrafter"/>
</dbReference>
<dbReference type="GO" id="GO:0004672">
    <property type="term" value="F:protein kinase activity"/>
    <property type="evidence" value="ECO:0007669"/>
    <property type="project" value="InterPro"/>
</dbReference>
<dbReference type="PANTHER" id="PTHR23257:SF963">
    <property type="entry name" value="AT08303P"/>
    <property type="match status" value="1"/>
</dbReference>